<protein>
    <submittedName>
        <fullName evidence="4">Haemagluttinin repeat-containing protein</fullName>
    </submittedName>
</protein>
<evidence type="ECO:0000256" key="1">
    <source>
        <dbReference type="SAM" id="MobiDB-lite"/>
    </source>
</evidence>
<dbReference type="InterPro" id="IPR025157">
    <property type="entry name" value="Hemagglutinin_rpt"/>
</dbReference>
<dbReference type="Proteomes" id="UP000183114">
    <property type="component" value="Unassembled WGS sequence"/>
</dbReference>
<gene>
    <name evidence="4" type="ORF">SAMN04490185_2545</name>
</gene>
<feature type="domain" description="Putative cytidine deaminase C-terminal" evidence="3">
    <location>
        <begin position="1046"/>
        <end position="1177"/>
    </location>
</feature>
<dbReference type="GO" id="GO:0003824">
    <property type="term" value="F:catalytic activity"/>
    <property type="evidence" value="ECO:0007669"/>
    <property type="project" value="UniProtKB-ARBA"/>
</dbReference>
<proteinExistence type="predicted"/>
<evidence type="ECO:0000313" key="4">
    <source>
        <dbReference type="EMBL" id="SED00503.1"/>
    </source>
</evidence>
<dbReference type="EMBL" id="FNTF01000002">
    <property type="protein sequence ID" value="SED00503.1"/>
    <property type="molecule type" value="Genomic_DNA"/>
</dbReference>
<reference evidence="4 5" key="1">
    <citation type="submission" date="2016-10" db="EMBL/GenBank/DDBJ databases">
        <authorList>
            <person name="de Groot N.N."/>
        </authorList>
    </citation>
    <scope>NUCLEOTIDE SEQUENCE [LARGE SCALE GENOMIC DNA]</scope>
    <source>
        <strain evidence="4 5">BS3655</strain>
    </source>
</reference>
<evidence type="ECO:0000259" key="2">
    <source>
        <dbReference type="Pfam" id="PF04830"/>
    </source>
</evidence>
<feature type="compositionally biased region" description="Basic and acidic residues" evidence="1">
    <location>
        <begin position="303"/>
        <end position="324"/>
    </location>
</feature>
<dbReference type="InterPro" id="IPR006915">
    <property type="entry name" value="DUF637_hemagglutn_put"/>
</dbReference>
<feature type="region of interest" description="Disordered" evidence="1">
    <location>
        <begin position="300"/>
        <end position="324"/>
    </location>
</feature>
<dbReference type="AlphaFoldDB" id="A0A1H4X4L3"/>
<accession>A0A1H4X4L3</accession>
<organism evidence="4 5">
    <name type="scientific">Pseudomonas frederiksbergensis</name>
    <dbReference type="NCBI Taxonomy" id="104087"/>
    <lineage>
        <taxon>Bacteria</taxon>
        <taxon>Pseudomonadati</taxon>
        <taxon>Pseudomonadota</taxon>
        <taxon>Gammaproteobacteria</taxon>
        <taxon>Pseudomonadales</taxon>
        <taxon>Pseudomonadaceae</taxon>
        <taxon>Pseudomonas</taxon>
    </lineage>
</organism>
<evidence type="ECO:0000259" key="3">
    <source>
        <dbReference type="Pfam" id="PF24241"/>
    </source>
</evidence>
<dbReference type="Pfam" id="PF04830">
    <property type="entry name" value="DUF637"/>
    <property type="match status" value="1"/>
</dbReference>
<dbReference type="Pfam" id="PF24241">
    <property type="entry name" value="Deam_C"/>
    <property type="match status" value="1"/>
</dbReference>
<evidence type="ECO:0000313" key="5">
    <source>
        <dbReference type="Proteomes" id="UP000183114"/>
    </source>
</evidence>
<dbReference type="InterPro" id="IPR057580">
    <property type="entry name" value="Deam_C"/>
</dbReference>
<sequence length="1178" mass="122781">MISDAVLAQTGQRFLANGLNDDNEQFRYLMDNALTSKTALNLSVGVRLTSEQVAALTHDIVWMEERIVDGQKVLVPVLYLAQAESRNVRGGSLIQGRDLTLIAGNDLVNVGTLRGTHDLSADVKGSLYQGGLVEANERLSLMATDSIRNALAGEIRGNQVSLTTLRGDIVNDRTAIAVGEGSGMRTLVDDGGSISARDTLSIKSGRDLTNSSAISSGGDASLSATRDLNLLATRNESEIHEMEDGGHRSTITTTVENLASSVTAGGNLTLDAGRDINVIASTAKAEGNLTADAKGDLTLASAGDEHNVETRSKDGKKRVHEEDNHTVQKAAEFIASGNVVTRSGRDTTLIASKISAGNEAYVYAGNDLNLLAAQNKDYTLYDMKEKGGWGAEKTQRDEVTQITHVGSEIKTGGNLTLISEGDQRYQVAKLESGKDITLDSGGAIVFEGVKDLHDESHTKSDGDAFWTSSKGKGNTDETLRQTQMIAKGNITIKAVEGLQIDLKEVNQQSVSQTIDAMVKADPQLAWLKQAEARGDVDWRQVKEIHESFKYSNSGLGPASQIIIAIVMAAIVGPAALSAFAGMGTVGAAGLAAVATGAATNATTSFINNGGNLGAVFKDVTSSDALKGYVISGVTAGLTAGVFDGIVKTTTNPLTGKVTVDLSSLEGVGRFAGNQILQAETSALLGKALGQGGSASDALKTALFNTLAAASFNAVGDYTKGVVDDGSVQKIAIHAMVGGLLAEATGGDFKTGALAAGANEALVGVLDNLVKGNDNLLTMSSQIVGVLAATAQKDVDASTLEKAAWVAKNASQYNRQLHREDHELAEQLAARSGGKYTVEQIEEQLRLSGINGTDIQPGYDVATKDGFYDPSAKWVDLGNGQYVQQLAKLDLDLVAYIRASTSNYTWAAFPVAPDHDWSKTPSVSDEVRDRLSGRVLDTQGGFRSSVLVDGEAFNPRFLPCGDASCVASGAGIDLKDPETQRWISAGNTKAAKDALAVGSLAPLPMAWVGKVLGSVFGKGVVSEAIGGGSSAVVAKGLGEAGAAKGVSPVVTAEGKIGGATFTDFNQTARPASEANASQPTLISDRVTAKADASGKILPNGNMADAHAEIGVIQQAYTAGKTMGASMELTVSGKAVCGYCRGDIAAMAEKSGLTSLEVKEIATGKTLYWQPGMRALRERD</sequence>
<dbReference type="Pfam" id="PF13332">
    <property type="entry name" value="Fil_haemagg_2"/>
    <property type="match status" value="3"/>
</dbReference>
<feature type="domain" description="DUF637" evidence="2">
    <location>
        <begin position="591"/>
        <end position="755"/>
    </location>
</feature>
<name>A0A1H4X4L3_9PSED</name>